<evidence type="ECO:0000256" key="3">
    <source>
        <dbReference type="ARBA" id="ARBA00022989"/>
    </source>
</evidence>
<protein>
    <submittedName>
        <fullName evidence="7">O-Antigen Polymerase</fullName>
    </submittedName>
</protein>
<feature type="transmembrane region" description="Helical" evidence="5">
    <location>
        <begin position="142"/>
        <end position="161"/>
    </location>
</feature>
<gene>
    <name evidence="7" type="ORF">MB2181_00365</name>
</gene>
<feature type="transmembrane region" description="Helical" evidence="5">
    <location>
        <begin position="386"/>
        <end position="408"/>
    </location>
</feature>
<evidence type="ECO:0000256" key="5">
    <source>
        <dbReference type="SAM" id="Phobius"/>
    </source>
</evidence>
<keyword evidence="2 5" id="KW-0812">Transmembrane</keyword>
<reference evidence="7 8" key="1">
    <citation type="submission" date="2006-11" db="EMBL/GenBank/DDBJ databases">
        <authorList>
            <person name="Giovannoni S."/>
            <person name="Vergin K."/>
            <person name="Ferriera S."/>
            <person name="Johnson J."/>
            <person name="Kravitz S."/>
            <person name="Beeson K."/>
            <person name="Sutton G."/>
            <person name="Rogers Y.-H."/>
            <person name="Friedman R."/>
            <person name="Frazier M."/>
            <person name="Venter J.C."/>
        </authorList>
    </citation>
    <scope>NUCLEOTIDE SEQUENCE [LARGE SCALE GENOMIC DNA]</scope>
    <source>
        <strain evidence="7 8">HTCC2181</strain>
    </source>
</reference>
<dbReference type="OrthoDB" id="871774at2"/>
<proteinExistence type="predicted"/>
<sequence length="435" mass="50316">MLLNNFIGMLNFLLTHVFNGLLYVISLIPQYLMHSLKIFEKNIPYLLPFLLMFYRGLADFTVLFIGILFIYRSYKNSDWLWVKEPWFKISLFFVFYLLSVNVFISIDSKDSFFYAITFIRWPIFAAALAYWLFKQENSIKKFLLGVLVVVAFFVFDVWYQFFQGEDIFGYAKYSTTRLTGPLRNNPVVGIFITKYLYILLTSVIIFNKFSNNSSKIFTALFLFFIGFVTVLITGERMSFILFTSSILIISLAMPTQIKSKLLIIFGFFIILTAITLMIGSYFPLVSERALDSSLDKILHFSNSDYGQVFRAGYLTWLGNPMLGGGLHQFNVLYPSYDSTAWAGMLHPHNHPLSLLAETGVVGLLLFYTLIFNIVKNSLAPMVNKKKWFSAALCFNLLYLCFFPFMTHFSFQHNWMNATNWLIVGLVLAISKRHDG</sequence>
<evidence type="ECO:0000256" key="4">
    <source>
        <dbReference type="ARBA" id="ARBA00023136"/>
    </source>
</evidence>
<dbReference type="Pfam" id="PF04932">
    <property type="entry name" value="Wzy_C"/>
    <property type="match status" value="1"/>
</dbReference>
<dbReference type="PANTHER" id="PTHR37422">
    <property type="entry name" value="TEICHURONIC ACID BIOSYNTHESIS PROTEIN TUAE"/>
    <property type="match status" value="1"/>
</dbReference>
<keyword evidence="8" id="KW-1185">Reference proteome</keyword>
<feature type="transmembrane region" description="Helical" evidence="5">
    <location>
        <begin position="261"/>
        <end position="282"/>
    </location>
</feature>
<comment type="caution">
    <text evidence="7">The sequence shown here is derived from an EMBL/GenBank/DDBJ whole genome shotgun (WGS) entry which is preliminary data.</text>
</comment>
<feature type="transmembrane region" description="Helical" evidence="5">
    <location>
        <begin position="238"/>
        <end position="254"/>
    </location>
</feature>
<keyword evidence="4 5" id="KW-0472">Membrane</keyword>
<name>A0P4M0_9PROT</name>
<feature type="transmembrane region" description="Helical" evidence="5">
    <location>
        <begin position="12"/>
        <end position="32"/>
    </location>
</feature>
<evidence type="ECO:0000256" key="2">
    <source>
        <dbReference type="ARBA" id="ARBA00022692"/>
    </source>
</evidence>
<feature type="transmembrane region" description="Helical" evidence="5">
    <location>
        <begin position="216"/>
        <end position="232"/>
    </location>
</feature>
<feature type="domain" description="O-antigen ligase-related" evidence="6">
    <location>
        <begin position="221"/>
        <end position="367"/>
    </location>
</feature>
<feature type="transmembrane region" description="Helical" evidence="5">
    <location>
        <begin position="52"/>
        <end position="74"/>
    </location>
</feature>
<comment type="subcellular location">
    <subcellularLocation>
        <location evidence="1">Membrane</location>
        <topology evidence="1">Multi-pass membrane protein</topology>
    </subcellularLocation>
</comment>
<dbReference type="GO" id="GO:0016020">
    <property type="term" value="C:membrane"/>
    <property type="evidence" value="ECO:0007669"/>
    <property type="project" value="UniProtKB-SubCell"/>
</dbReference>
<dbReference type="AlphaFoldDB" id="A0P4M0"/>
<feature type="transmembrane region" description="Helical" evidence="5">
    <location>
        <begin position="86"/>
        <end position="106"/>
    </location>
</feature>
<dbReference type="InterPro" id="IPR007016">
    <property type="entry name" value="O-antigen_ligase-rel_domated"/>
</dbReference>
<evidence type="ECO:0000256" key="1">
    <source>
        <dbReference type="ARBA" id="ARBA00004141"/>
    </source>
</evidence>
<dbReference type="EMBL" id="AAUX01000001">
    <property type="protein sequence ID" value="EAV46480.1"/>
    <property type="molecule type" value="Genomic_DNA"/>
</dbReference>
<evidence type="ECO:0000313" key="8">
    <source>
        <dbReference type="Proteomes" id="UP000054262"/>
    </source>
</evidence>
<accession>A0P4M0</accession>
<feature type="transmembrane region" description="Helical" evidence="5">
    <location>
        <begin position="112"/>
        <end position="133"/>
    </location>
</feature>
<evidence type="ECO:0000313" key="7">
    <source>
        <dbReference type="EMBL" id="EAV46480.1"/>
    </source>
</evidence>
<organism evidence="7 8">
    <name type="scientific">Methylophilales bacterium HTCC2181</name>
    <dbReference type="NCBI Taxonomy" id="383631"/>
    <lineage>
        <taxon>Bacteria</taxon>
        <taxon>Pseudomonadati</taxon>
        <taxon>Pseudomonadota</taxon>
        <taxon>Betaproteobacteria</taxon>
        <taxon>Nitrosomonadales</taxon>
        <taxon>OM43 clade</taxon>
    </lineage>
</organism>
<evidence type="ECO:0000259" key="6">
    <source>
        <dbReference type="Pfam" id="PF04932"/>
    </source>
</evidence>
<feature type="transmembrane region" description="Helical" evidence="5">
    <location>
        <begin position="354"/>
        <end position="374"/>
    </location>
</feature>
<dbReference type="PANTHER" id="PTHR37422:SF17">
    <property type="entry name" value="O-ANTIGEN LIGASE"/>
    <property type="match status" value="1"/>
</dbReference>
<keyword evidence="3 5" id="KW-1133">Transmembrane helix</keyword>
<dbReference type="Proteomes" id="UP000054262">
    <property type="component" value="Unassembled WGS sequence"/>
</dbReference>
<dbReference type="InterPro" id="IPR051533">
    <property type="entry name" value="WaaL-like"/>
</dbReference>
<feature type="transmembrane region" description="Helical" evidence="5">
    <location>
        <begin position="187"/>
        <end position="209"/>
    </location>
</feature>